<evidence type="ECO:0000256" key="5">
    <source>
        <dbReference type="ARBA" id="ARBA00022679"/>
    </source>
</evidence>
<dbReference type="NCBIfam" id="TIGR00826">
    <property type="entry name" value="EIIB_glc"/>
    <property type="match status" value="1"/>
</dbReference>
<keyword evidence="9 13" id="KW-1133">Transmembrane helix</keyword>
<evidence type="ECO:0000256" key="8">
    <source>
        <dbReference type="ARBA" id="ARBA00022777"/>
    </source>
</evidence>
<dbReference type="InterPro" id="IPR050429">
    <property type="entry name" value="PTS_Glucose_EIICBA"/>
</dbReference>
<dbReference type="HOGENOM" id="CLU_012312_1_0_9"/>
<dbReference type="Pfam" id="PF02378">
    <property type="entry name" value="PTS_EIIC"/>
    <property type="match status" value="1"/>
</dbReference>
<dbReference type="InterPro" id="IPR018113">
    <property type="entry name" value="PTrfase_EIIB_Cys"/>
</dbReference>
<dbReference type="SUPFAM" id="SSF55604">
    <property type="entry name" value="Glucose permease domain IIB"/>
    <property type="match status" value="1"/>
</dbReference>
<feature type="domain" description="PTS EIIC type-1" evidence="15">
    <location>
        <begin position="3"/>
        <end position="415"/>
    </location>
</feature>
<evidence type="ECO:0000256" key="11">
    <source>
        <dbReference type="PROSITE-ProRule" id="PRU00421"/>
    </source>
</evidence>
<dbReference type="GO" id="GO:0009401">
    <property type="term" value="P:phosphoenolpyruvate-dependent sugar phosphotransferase system"/>
    <property type="evidence" value="ECO:0007669"/>
    <property type="project" value="UniProtKB-KW"/>
</dbReference>
<feature type="region of interest" description="Disordered" evidence="12">
    <location>
        <begin position="413"/>
        <end position="434"/>
    </location>
</feature>
<dbReference type="Proteomes" id="UP000011728">
    <property type="component" value="Chromosome"/>
</dbReference>
<evidence type="ECO:0000259" key="14">
    <source>
        <dbReference type="PROSITE" id="PS51098"/>
    </source>
</evidence>
<dbReference type="EMBL" id="CP004121">
    <property type="protein sequence ID" value="AGF59375.1"/>
    <property type="molecule type" value="Genomic_DNA"/>
</dbReference>
<keyword evidence="17" id="KW-1185">Reference proteome</keyword>
<feature type="domain" description="PTS EIIB type-1" evidence="14">
    <location>
        <begin position="434"/>
        <end position="515"/>
    </location>
</feature>
<dbReference type="InterPro" id="IPR013013">
    <property type="entry name" value="PTS_EIIC_1"/>
</dbReference>
<evidence type="ECO:0000256" key="3">
    <source>
        <dbReference type="ARBA" id="ARBA00022475"/>
    </source>
</evidence>
<feature type="transmembrane region" description="Helical" evidence="13">
    <location>
        <begin position="193"/>
        <end position="215"/>
    </location>
</feature>
<keyword evidence="10 13" id="KW-0472">Membrane</keyword>
<reference evidence="16 17" key="1">
    <citation type="submission" date="2013-02" db="EMBL/GenBank/DDBJ databases">
        <title>Genome sequence of Clostridium saccharoperbutylacetonicum N1-4(HMT).</title>
        <authorList>
            <person name="Poehlein A."/>
            <person name="Daniel R."/>
        </authorList>
    </citation>
    <scope>NUCLEOTIDE SEQUENCE [LARGE SCALE GENOMIC DNA]</scope>
    <source>
        <strain evidence="17">N1-4(HMT)</strain>
    </source>
</reference>
<feature type="active site" description="Phosphocysteine intermediate; for EIIB activity" evidence="11">
    <location>
        <position position="456"/>
    </location>
</feature>
<feature type="transmembrane region" description="Helical" evidence="13">
    <location>
        <begin position="304"/>
        <end position="321"/>
    </location>
</feature>
<keyword evidence="7 13" id="KW-0812">Transmembrane</keyword>
<evidence type="ECO:0000256" key="13">
    <source>
        <dbReference type="SAM" id="Phobius"/>
    </source>
</evidence>
<evidence type="ECO:0000256" key="9">
    <source>
        <dbReference type="ARBA" id="ARBA00022989"/>
    </source>
</evidence>
<organism evidence="16 17">
    <name type="scientific">Clostridium saccharoperbutylacetonicum N1-4(HMT)</name>
    <dbReference type="NCBI Taxonomy" id="931276"/>
    <lineage>
        <taxon>Bacteria</taxon>
        <taxon>Bacillati</taxon>
        <taxon>Bacillota</taxon>
        <taxon>Clostridia</taxon>
        <taxon>Eubacteriales</taxon>
        <taxon>Clostridiaceae</taxon>
        <taxon>Clostridium</taxon>
    </lineage>
</organism>
<dbReference type="CDD" id="cd00212">
    <property type="entry name" value="PTS_IIB_glc"/>
    <property type="match status" value="1"/>
</dbReference>
<evidence type="ECO:0000256" key="12">
    <source>
        <dbReference type="SAM" id="MobiDB-lite"/>
    </source>
</evidence>
<evidence type="ECO:0000256" key="10">
    <source>
        <dbReference type="ARBA" id="ARBA00023136"/>
    </source>
</evidence>
<evidence type="ECO:0000313" key="17">
    <source>
        <dbReference type="Proteomes" id="UP000011728"/>
    </source>
</evidence>
<feature type="transmembrane region" description="Helical" evidence="13">
    <location>
        <begin position="123"/>
        <end position="148"/>
    </location>
</feature>
<feature type="transmembrane region" description="Helical" evidence="13">
    <location>
        <begin position="380"/>
        <end position="403"/>
    </location>
</feature>
<feature type="transmembrane region" description="Helical" evidence="13">
    <location>
        <begin position="58"/>
        <end position="76"/>
    </location>
</feature>
<evidence type="ECO:0000256" key="6">
    <source>
        <dbReference type="ARBA" id="ARBA00022683"/>
    </source>
</evidence>
<keyword evidence="8" id="KW-0418">Kinase</keyword>
<dbReference type="GO" id="GO:0005886">
    <property type="term" value="C:plasma membrane"/>
    <property type="evidence" value="ECO:0007669"/>
    <property type="project" value="UniProtKB-SubCell"/>
</dbReference>
<feature type="transmembrane region" description="Helical" evidence="13">
    <location>
        <begin position="273"/>
        <end position="292"/>
    </location>
</feature>
<dbReference type="RefSeq" id="WP_015395682.1">
    <property type="nucleotide sequence ID" value="NC_020291.1"/>
</dbReference>
<accession>M1M1B1</accession>
<dbReference type="GO" id="GO:0090563">
    <property type="term" value="F:protein-phosphocysteine-sugar phosphotransferase activity"/>
    <property type="evidence" value="ECO:0007669"/>
    <property type="project" value="TreeGrafter"/>
</dbReference>
<dbReference type="PANTHER" id="PTHR30009">
    <property type="entry name" value="CYTOCHROME C-TYPE SYNTHESIS PROTEIN AND PTS TRANSMEMBRANE COMPONENT"/>
    <property type="match status" value="1"/>
</dbReference>
<keyword evidence="4" id="KW-0762">Sugar transport</keyword>
<feature type="transmembrane region" description="Helical" evidence="13">
    <location>
        <begin position="20"/>
        <end position="52"/>
    </location>
</feature>
<gene>
    <name evidence="16" type="primary">malX</name>
    <name evidence="16" type="ORF">Cspa_c56490</name>
</gene>
<dbReference type="GO" id="GO:0008982">
    <property type="term" value="F:protein-N(PI)-phosphohistidine-sugar phosphotransferase activity"/>
    <property type="evidence" value="ECO:0007669"/>
    <property type="project" value="InterPro"/>
</dbReference>
<dbReference type="PROSITE" id="PS01035">
    <property type="entry name" value="PTS_EIIB_TYPE_1_CYS"/>
    <property type="match status" value="1"/>
</dbReference>
<keyword evidence="3" id="KW-1003">Cell membrane</keyword>
<dbReference type="GO" id="GO:0016301">
    <property type="term" value="F:kinase activity"/>
    <property type="evidence" value="ECO:0007669"/>
    <property type="project" value="UniProtKB-KW"/>
</dbReference>
<dbReference type="InterPro" id="IPR001996">
    <property type="entry name" value="PTS_IIB_1"/>
</dbReference>
<dbReference type="InterPro" id="IPR003352">
    <property type="entry name" value="PTS_EIIC"/>
</dbReference>
<dbReference type="InterPro" id="IPR036878">
    <property type="entry name" value="Glu_permease_IIB"/>
</dbReference>
<evidence type="ECO:0000313" key="16">
    <source>
        <dbReference type="EMBL" id="AGF59375.1"/>
    </source>
</evidence>
<evidence type="ECO:0000256" key="7">
    <source>
        <dbReference type="ARBA" id="ARBA00022692"/>
    </source>
</evidence>
<dbReference type="AlphaFoldDB" id="M1M1B1"/>
<dbReference type="eggNOG" id="COG1263">
    <property type="taxonomic scope" value="Bacteria"/>
</dbReference>
<sequence length="519" mass="56880">MKEKLLSLSQKFSQAAVQPVMFLAIMGTGLAIAVIMQLSFMPSFVIFIGTLLKTMMNAMLNNLSIIFCVGLTTAFAKTKKVDAAIISLIVYIIFLAGNNAWLTSQNMLAQPGAMGLFGTGQNLVLGFQVVDMNVFLGIILGCITGYVFNKVSNIQFVEMFRVYGGSRFAFIIMIPITLILAIVLSYVWPVMNYGISCLSVFMKGAGALGVFVYAFGNRFLIPTGLHHLLWMPFCFTGFGGTAQIDGNTVQGAVNIFYAEMGSGANLTAIDPSIRFATFGFAKIFASLGIVLAMIKTAKPENKSTVKGLLIPALFVSMVAGITEPLDFAFLFISPLLWLVHGLLTGFSEMLLWVLGSRTYSIYGLLDTIVCNSVIDPKLSKIYIFFAVGIVMAIVWYFTFVFLIKKFDIKTPGREEEPLNNKTSYDSSTNNSSDNQNPELFIEGLGGAENIVEVNNCFTRLRIDVADINKVNKEIISKGKQKGVVIKGSNVQIIIGMTVESEKEKLVNVLNIKKQNIKKE</sequence>
<dbReference type="Gene3D" id="3.30.1360.60">
    <property type="entry name" value="Glucose permease domain IIB"/>
    <property type="match status" value="1"/>
</dbReference>
<keyword evidence="2" id="KW-0813">Transport</keyword>
<dbReference type="PANTHER" id="PTHR30009:SF24">
    <property type="entry name" value="PTS SYSTEM, IIBC COMPONENT"/>
    <property type="match status" value="1"/>
</dbReference>
<dbReference type="PROSITE" id="PS51098">
    <property type="entry name" value="PTS_EIIB_TYPE_1"/>
    <property type="match status" value="1"/>
</dbReference>
<proteinExistence type="predicted"/>
<evidence type="ECO:0000259" key="15">
    <source>
        <dbReference type="PROSITE" id="PS51103"/>
    </source>
</evidence>
<dbReference type="eggNOG" id="COG1264">
    <property type="taxonomic scope" value="Bacteria"/>
</dbReference>
<evidence type="ECO:0000256" key="1">
    <source>
        <dbReference type="ARBA" id="ARBA00004651"/>
    </source>
</evidence>
<dbReference type="PROSITE" id="PS51103">
    <property type="entry name" value="PTS_EIIC_TYPE_1"/>
    <property type="match status" value="1"/>
</dbReference>
<dbReference type="KEGG" id="csr:Cspa_c56490"/>
<comment type="subcellular location">
    <subcellularLocation>
        <location evidence="1">Cell membrane</location>
        <topology evidence="1">Multi-pass membrane protein</topology>
    </subcellularLocation>
</comment>
<dbReference type="OrthoDB" id="9764327at2"/>
<keyword evidence="5 16" id="KW-0808">Transferase</keyword>
<feature type="compositionally biased region" description="Low complexity" evidence="12">
    <location>
        <begin position="419"/>
        <end position="434"/>
    </location>
</feature>
<dbReference type="Pfam" id="PF00367">
    <property type="entry name" value="PTS_EIIB"/>
    <property type="match status" value="1"/>
</dbReference>
<evidence type="ECO:0000256" key="4">
    <source>
        <dbReference type="ARBA" id="ARBA00022597"/>
    </source>
</evidence>
<keyword evidence="6" id="KW-0598">Phosphotransferase system</keyword>
<evidence type="ECO:0000256" key="2">
    <source>
        <dbReference type="ARBA" id="ARBA00022448"/>
    </source>
</evidence>
<name>M1M1B1_9CLOT</name>
<protein>
    <submittedName>
        <fullName evidence="16">PTS system maltose-and glucose-specific EIICB component MalX</fullName>
        <ecNumber evidence="16">2.7.1.69</ecNumber>
    </submittedName>
</protein>
<feature type="transmembrane region" description="Helical" evidence="13">
    <location>
        <begin position="168"/>
        <end position="187"/>
    </location>
</feature>
<dbReference type="EC" id="2.7.1.69" evidence="16"/>
<feature type="transmembrane region" description="Helical" evidence="13">
    <location>
        <begin position="83"/>
        <end position="103"/>
    </location>
</feature>
<dbReference type="PATRIC" id="fig|931276.5.peg.5694"/>
<dbReference type="STRING" id="36745.CLSAP_53910"/>